<evidence type="ECO:0000259" key="8">
    <source>
        <dbReference type="Pfam" id="PF00535"/>
    </source>
</evidence>
<gene>
    <name evidence="9" type="ORF">METZ01_LOCUS501733</name>
</gene>
<proteinExistence type="predicted"/>
<keyword evidence="1" id="KW-1003">Cell membrane</keyword>
<keyword evidence="5" id="KW-0448">Lipopolysaccharide biosynthesis</keyword>
<sequence length="178" mass="20759">MVSVSIVIPVYNAEFSIGKLVDKLVSELKHQYNLEIVLVNDNSQDNSEEVCIGLYERYKNVVSFYSLSKNVGEHNAVMAGLNNISGDYVIIMDDDFQNPVSEVIKLISYVREKDYDVVYTYYKKKKHSFYRNLGSRFNDKMANIMLKKPKDLYLSSFKMINKYLVNEIIKYDLPFPYI</sequence>
<evidence type="ECO:0000256" key="4">
    <source>
        <dbReference type="ARBA" id="ARBA00022692"/>
    </source>
</evidence>
<reference evidence="9" key="1">
    <citation type="submission" date="2018-05" db="EMBL/GenBank/DDBJ databases">
        <authorList>
            <person name="Lanie J.A."/>
            <person name="Ng W.-L."/>
            <person name="Kazmierczak K.M."/>
            <person name="Andrzejewski T.M."/>
            <person name="Davidsen T.M."/>
            <person name="Wayne K.J."/>
            <person name="Tettelin H."/>
            <person name="Glass J.I."/>
            <person name="Rusch D."/>
            <person name="Podicherti R."/>
            <person name="Tsui H.-C.T."/>
            <person name="Winkler M.E."/>
        </authorList>
    </citation>
    <scope>NUCLEOTIDE SEQUENCE</scope>
</reference>
<feature type="domain" description="Glycosyltransferase 2-like" evidence="8">
    <location>
        <begin position="5"/>
        <end position="167"/>
    </location>
</feature>
<accession>A0A383DX09</accession>
<dbReference type="InterPro" id="IPR029044">
    <property type="entry name" value="Nucleotide-diphossugar_trans"/>
</dbReference>
<dbReference type="Pfam" id="PF00535">
    <property type="entry name" value="Glycos_transf_2"/>
    <property type="match status" value="1"/>
</dbReference>
<dbReference type="AlphaFoldDB" id="A0A383DX09"/>
<dbReference type="Gene3D" id="3.90.550.10">
    <property type="entry name" value="Spore Coat Polysaccharide Biosynthesis Protein SpsA, Chain A"/>
    <property type="match status" value="1"/>
</dbReference>
<dbReference type="CDD" id="cd04187">
    <property type="entry name" value="DPM1_like_bac"/>
    <property type="match status" value="1"/>
</dbReference>
<evidence type="ECO:0000256" key="3">
    <source>
        <dbReference type="ARBA" id="ARBA00022679"/>
    </source>
</evidence>
<evidence type="ECO:0000313" key="9">
    <source>
        <dbReference type="EMBL" id="SVE48879.1"/>
    </source>
</evidence>
<feature type="non-terminal residue" evidence="9">
    <location>
        <position position="178"/>
    </location>
</feature>
<dbReference type="PANTHER" id="PTHR48090:SF3">
    <property type="entry name" value="UNDECAPRENYL-PHOSPHATE 4-DEOXY-4-FORMAMIDO-L-ARABINOSE TRANSFERASE"/>
    <property type="match status" value="1"/>
</dbReference>
<keyword evidence="7" id="KW-0472">Membrane</keyword>
<name>A0A383DX09_9ZZZZ</name>
<dbReference type="GO" id="GO:0009103">
    <property type="term" value="P:lipopolysaccharide biosynthetic process"/>
    <property type="evidence" value="ECO:0007669"/>
    <property type="project" value="UniProtKB-KW"/>
</dbReference>
<dbReference type="PANTHER" id="PTHR48090">
    <property type="entry name" value="UNDECAPRENYL-PHOSPHATE 4-DEOXY-4-FORMAMIDO-L-ARABINOSE TRANSFERASE-RELATED"/>
    <property type="match status" value="1"/>
</dbReference>
<dbReference type="GO" id="GO:0005886">
    <property type="term" value="C:plasma membrane"/>
    <property type="evidence" value="ECO:0007669"/>
    <property type="project" value="TreeGrafter"/>
</dbReference>
<dbReference type="EMBL" id="UINC01220811">
    <property type="protein sequence ID" value="SVE48879.1"/>
    <property type="molecule type" value="Genomic_DNA"/>
</dbReference>
<keyword evidence="4" id="KW-0812">Transmembrane</keyword>
<dbReference type="SUPFAM" id="SSF53448">
    <property type="entry name" value="Nucleotide-diphospho-sugar transferases"/>
    <property type="match status" value="1"/>
</dbReference>
<evidence type="ECO:0000256" key="2">
    <source>
        <dbReference type="ARBA" id="ARBA00022676"/>
    </source>
</evidence>
<dbReference type="InterPro" id="IPR050256">
    <property type="entry name" value="Glycosyltransferase_2"/>
</dbReference>
<protein>
    <recommendedName>
        <fullName evidence="8">Glycosyltransferase 2-like domain-containing protein</fullName>
    </recommendedName>
</protein>
<keyword evidence="2" id="KW-0328">Glycosyltransferase</keyword>
<evidence type="ECO:0000256" key="1">
    <source>
        <dbReference type="ARBA" id="ARBA00022475"/>
    </source>
</evidence>
<dbReference type="InterPro" id="IPR001173">
    <property type="entry name" value="Glyco_trans_2-like"/>
</dbReference>
<keyword evidence="6" id="KW-1133">Transmembrane helix</keyword>
<evidence type="ECO:0000256" key="7">
    <source>
        <dbReference type="ARBA" id="ARBA00023136"/>
    </source>
</evidence>
<dbReference type="GO" id="GO:0099621">
    <property type="term" value="F:undecaprenyl-phosphate 4-deoxy-4-formamido-L-arabinose transferase activity"/>
    <property type="evidence" value="ECO:0007669"/>
    <property type="project" value="TreeGrafter"/>
</dbReference>
<keyword evidence="3" id="KW-0808">Transferase</keyword>
<evidence type="ECO:0000256" key="5">
    <source>
        <dbReference type="ARBA" id="ARBA00022985"/>
    </source>
</evidence>
<organism evidence="9">
    <name type="scientific">marine metagenome</name>
    <dbReference type="NCBI Taxonomy" id="408172"/>
    <lineage>
        <taxon>unclassified sequences</taxon>
        <taxon>metagenomes</taxon>
        <taxon>ecological metagenomes</taxon>
    </lineage>
</organism>
<evidence type="ECO:0000256" key="6">
    <source>
        <dbReference type="ARBA" id="ARBA00022989"/>
    </source>
</evidence>